<evidence type="ECO:0000313" key="3">
    <source>
        <dbReference type="Proteomes" id="UP000190837"/>
    </source>
</evidence>
<reference evidence="3" key="1">
    <citation type="submission" date="2016-04" db="EMBL/GenBank/DDBJ databases">
        <authorList>
            <person name="Tagini F."/>
        </authorList>
    </citation>
    <scope>NUCLEOTIDE SEQUENCE [LARGE SCALE GENOMIC DNA]</scope>
    <source>
        <strain evidence="3">CHUV0807</strain>
    </source>
</reference>
<dbReference type="EMBL" id="FKLO01000042">
    <property type="protein sequence ID" value="SAM63373.1"/>
    <property type="molecule type" value="Genomic_DNA"/>
</dbReference>
<evidence type="ECO:0000256" key="1">
    <source>
        <dbReference type="SAM" id="SignalP"/>
    </source>
</evidence>
<organism evidence="2 3">
    <name type="scientific">Cardiobacterium hominis</name>
    <dbReference type="NCBI Taxonomy" id="2718"/>
    <lineage>
        <taxon>Bacteria</taxon>
        <taxon>Pseudomonadati</taxon>
        <taxon>Pseudomonadota</taxon>
        <taxon>Gammaproteobacteria</taxon>
        <taxon>Cardiobacteriales</taxon>
        <taxon>Cardiobacteriaceae</taxon>
        <taxon>Cardiobacterium</taxon>
    </lineage>
</organism>
<dbReference type="RefSeq" id="WP_079540319.1">
    <property type="nucleotide sequence ID" value="NZ_CP171111.1"/>
</dbReference>
<proteinExistence type="predicted"/>
<feature type="signal peptide" evidence="1">
    <location>
        <begin position="1"/>
        <end position="19"/>
    </location>
</feature>
<feature type="chain" id="PRO_5008674824" evidence="1">
    <location>
        <begin position="20"/>
        <end position="265"/>
    </location>
</feature>
<name>A0A1C3H3Y2_9GAMM</name>
<dbReference type="Proteomes" id="UP000190837">
    <property type="component" value="Unassembled WGS sequence"/>
</dbReference>
<keyword evidence="1" id="KW-0732">Signal</keyword>
<dbReference type="AlphaFoldDB" id="A0A1C3H3Y2"/>
<protein>
    <submittedName>
        <fullName evidence="2">Uncharacterized protein</fullName>
    </submittedName>
</protein>
<gene>
    <name evidence="2" type="ORF">CHUV0807_1111</name>
</gene>
<evidence type="ECO:0000313" key="2">
    <source>
        <dbReference type="EMBL" id="SAM63373.1"/>
    </source>
</evidence>
<accession>A0A1C3H3Y2</accession>
<sequence>MQKILLALALLLTAHAVIAGTAKNAAEAEKRLACGDYQPLTNEPRPEEDEWILIGTIPSPAEYLSRLNELYMSGKLQAPQNWQRAAMEAAEVFSDYLEEKSEDIERDGKPYRHIHYLAHNCTRFTIRGTIGYRFADVHIYYPATDANIRQFEITIDHRKSENPEWLNLPQLHKNLGKNPAYILEACATAADCPPISAQQTAWLQTNCPADQYDNHAMRIRHKTNPARQLNLYLCSQRLSAEESRYHQDEMPLRLAYISGEYPESP</sequence>